<dbReference type="EMBL" id="CP159218">
    <property type="protein sequence ID" value="XCG62587.1"/>
    <property type="molecule type" value="Genomic_DNA"/>
</dbReference>
<dbReference type="InterPro" id="IPR036390">
    <property type="entry name" value="WH_DNA-bd_sf"/>
</dbReference>
<dbReference type="PANTHER" id="PTHR43132:SF2">
    <property type="entry name" value="ARSENICAL RESISTANCE OPERON REPRESSOR ARSR-RELATED"/>
    <property type="match status" value="1"/>
</dbReference>
<accession>A0AAU8DNX7</accession>
<dbReference type="PANTHER" id="PTHR43132">
    <property type="entry name" value="ARSENICAL RESISTANCE OPERON REPRESSOR ARSR-RELATED"/>
    <property type="match status" value="1"/>
</dbReference>
<organism evidence="5">
    <name type="scientific">Nakamurella sp. A5-74</name>
    <dbReference type="NCBI Taxonomy" id="3158264"/>
    <lineage>
        <taxon>Bacteria</taxon>
        <taxon>Bacillati</taxon>
        <taxon>Actinomycetota</taxon>
        <taxon>Actinomycetes</taxon>
        <taxon>Nakamurellales</taxon>
        <taxon>Nakamurellaceae</taxon>
        <taxon>Nakamurella</taxon>
    </lineage>
</organism>
<name>A0AAU8DNX7_9ACTN</name>
<sequence length="102" mass="11179">MTAAPDRPSSTDIDDAVELLRALASGVRMSIVIELLDGPLFVNELVSRLDVSQPLVSQHLKILRAAGVVRSERQDRSIAYELVDNHLAHIVLDAVAHAHELH</sequence>
<dbReference type="InterPro" id="IPR051011">
    <property type="entry name" value="Metal_resp_trans_reg"/>
</dbReference>
<evidence type="ECO:0000313" key="5">
    <source>
        <dbReference type="EMBL" id="XCG62587.1"/>
    </source>
</evidence>
<keyword evidence="2" id="KW-0238">DNA-binding</keyword>
<dbReference type="NCBIfam" id="NF033788">
    <property type="entry name" value="HTH_metalloreg"/>
    <property type="match status" value="1"/>
</dbReference>
<dbReference type="SMART" id="SM00418">
    <property type="entry name" value="HTH_ARSR"/>
    <property type="match status" value="1"/>
</dbReference>
<keyword evidence="3" id="KW-0804">Transcription</keyword>
<dbReference type="Pfam" id="PF01022">
    <property type="entry name" value="HTH_5"/>
    <property type="match status" value="1"/>
</dbReference>
<evidence type="ECO:0000256" key="2">
    <source>
        <dbReference type="ARBA" id="ARBA00023125"/>
    </source>
</evidence>
<dbReference type="CDD" id="cd00090">
    <property type="entry name" value="HTH_ARSR"/>
    <property type="match status" value="1"/>
</dbReference>
<dbReference type="InterPro" id="IPR001845">
    <property type="entry name" value="HTH_ArsR_DNA-bd_dom"/>
</dbReference>
<keyword evidence="1" id="KW-0805">Transcription regulation</keyword>
<dbReference type="GO" id="GO:0003700">
    <property type="term" value="F:DNA-binding transcription factor activity"/>
    <property type="evidence" value="ECO:0007669"/>
    <property type="project" value="InterPro"/>
</dbReference>
<dbReference type="PRINTS" id="PR00778">
    <property type="entry name" value="HTHARSR"/>
</dbReference>
<dbReference type="SUPFAM" id="SSF46785">
    <property type="entry name" value="Winged helix' DNA-binding domain"/>
    <property type="match status" value="1"/>
</dbReference>
<gene>
    <name evidence="5" type="ORF">ABLG96_15280</name>
</gene>
<dbReference type="InterPro" id="IPR011991">
    <property type="entry name" value="ArsR-like_HTH"/>
</dbReference>
<proteinExistence type="predicted"/>
<evidence type="ECO:0000259" key="4">
    <source>
        <dbReference type="PROSITE" id="PS50987"/>
    </source>
</evidence>
<dbReference type="PROSITE" id="PS50987">
    <property type="entry name" value="HTH_ARSR_2"/>
    <property type="match status" value="1"/>
</dbReference>
<feature type="domain" description="HTH arsR-type" evidence="4">
    <location>
        <begin position="8"/>
        <end position="102"/>
    </location>
</feature>
<dbReference type="InterPro" id="IPR036388">
    <property type="entry name" value="WH-like_DNA-bd_sf"/>
</dbReference>
<dbReference type="AlphaFoldDB" id="A0AAU8DNX7"/>
<protein>
    <submittedName>
        <fullName evidence="5">Metalloregulator ArsR/SmtB family transcription factor</fullName>
    </submittedName>
</protein>
<dbReference type="Gene3D" id="1.10.10.10">
    <property type="entry name" value="Winged helix-like DNA-binding domain superfamily/Winged helix DNA-binding domain"/>
    <property type="match status" value="1"/>
</dbReference>
<evidence type="ECO:0000256" key="3">
    <source>
        <dbReference type="ARBA" id="ARBA00023163"/>
    </source>
</evidence>
<dbReference type="GO" id="GO:0003677">
    <property type="term" value="F:DNA binding"/>
    <property type="evidence" value="ECO:0007669"/>
    <property type="project" value="UniProtKB-KW"/>
</dbReference>
<reference evidence="5" key="1">
    <citation type="submission" date="2024-05" db="EMBL/GenBank/DDBJ databases">
        <authorList>
            <person name="Cai S.Y."/>
            <person name="Jin L.M."/>
            <person name="Li H.R."/>
        </authorList>
    </citation>
    <scope>NUCLEOTIDE SEQUENCE</scope>
    <source>
        <strain evidence="5">A5-74</strain>
    </source>
</reference>
<evidence type="ECO:0000256" key="1">
    <source>
        <dbReference type="ARBA" id="ARBA00023015"/>
    </source>
</evidence>
<dbReference type="RefSeq" id="WP_353648202.1">
    <property type="nucleotide sequence ID" value="NZ_CP159218.1"/>
</dbReference>